<protein>
    <submittedName>
        <fullName evidence="3">Uncharacterized protein</fullName>
    </submittedName>
</protein>
<evidence type="ECO:0000313" key="6">
    <source>
        <dbReference type="Proteomes" id="UP000050139"/>
    </source>
</evidence>
<evidence type="ECO:0000313" key="8">
    <source>
        <dbReference type="Proteomes" id="UP000300237"/>
    </source>
</evidence>
<evidence type="ECO:0000313" key="5">
    <source>
        <dbReference type="Proteomes" id="UP000049023"/>
    </source>
</evidence>
<dbReference type="RefSeq" id="WP_178121162.1">
    <property type="nucleotide sequence ID" value="NZ_AP017901.1"/>
</dbReference>
<reference evidence="3 7" key="3">
    <citation type="submission" date="2016-04" db="EMBL/GenBank/DDBJ databases">
        <authorList>
            <person name="Bigi M."/>
            <person name="Bigi F."/>
            <person name="Soria M.A."/>
        </authorList>
    </citation>
    <scope>NUCLEOTIDE SEQUENCE [LARGE SCALE GENOMIC DNA]</scope>
    <source>
        <strain evidence="3 7">6548</strain>
    </source>
</reference>
<dbReference type="EMBL" id="LWDQ01000001">
    <property type="protein sequence ID" value="OMH58580.1"/>
    <property type="molecule type" value="Genomic_DNA"/>
</dbReference>
<reference evidence="4 8" key="5">
    <citation type="submission" date="2018-08" db="EMBL/GenBank/DDBJ databases">
        <authorList>
            <person name="Fokvardsen B D."/>
            <person name="Norman A."/>
        </authorList>
    </citation>
    <scope>NUCLEOTIDE SEQUENCE [LARGE SCALE GENOMIC DNA]</scope>
    <source>
        <strain evidence="4 8">DKC2</strain>
    </source>
</reference>
<gene>
    <name evidence="3" type="ORF">A4S10_00733</name>
    <name evidence="4" type="ORF">DKC2_0738</name>
    <name evidence="1" type="ORF">ERS027661_00546</name>
    <name evidence="2" type="ORF">ERS094118_01166</name>
</gene>
<dbReference type="EMBL" id="COPH01000007">
    <property type="protein sequence ID" value="CLV76109.1"/>
    <property type="molecule type" value="Genomic_DNA"/>
</dbReference>
<name>A0A0E8VF26_MYCTX</name>
<reference evidence="1 5" key="2">
    <citation type="submission" date="2015-03" db="EMBL/GenBank/DDBJ databases">
        <authorList>
            <consortium name="Pathogen Informatics"/>
        </authorList>
    </citation>
    <scope>NUCLEOTIDE SEQUENCE [LARGE SCALE GENOMIC DNA]</scope>
    <source>
        <strain evidence="1 5">Bir 187</strain>
    </source>
</reference>
<dbReference type="Proteomes" id="UP000300237">
    <property type="component" value="Chromosome"/>
</dbReference>
<proteinExistence type="predicted"/>
<sequence length="82" mass="8576">MAAGALVVGAFGGHIVWLSGRLGQRAGRTHPCDRRVDIATVHIGTALGCGLRPAAPGHQMHARRLPAIRDAARFDGPPQHVA</sequence>
<evidence type="ECO:0000313" key="3">
    <source>
        <dbReference type="EMBL" id="OMH58580.1"/>
    </source>
</evidence>
<evidence type="ECO:0000313" key="4">
    <source>
        <dbReference type="EMBL" id="VCU48930.1"/>
    </source>
</evidence>
<evidence type="ECO:0000313" key="7">
    <source>
        <dbReference type="Proteomes" id="UP000189452"/>
    </source>
</evidence>
<dbReference type="AlphaFoldDB" id="A0A0E8VF26"/>
<dbReference type="Proteomes" id="UP000189452">
    <property type="component" value="Chromosome"/>
</dbReference>
<evidence type="ECO:0000313" key="1">
    <source>
        <dbReference type="EMBL" id="CKR07132.1"/>
    </source>
</evidence>
<dbReference type="EMBL" id="LR027516">
    <property type="protein sequence ID" value="VCU48930.1"/>
    <property type="molecule type" value="Genomic_DNA"/>
</dbReference>
<reference evidence="2 6" key="1">
    <citation type="submission" date="2015-03" db="EMBL/GenBank/DDBJ databases">
        <authorList>
            <consortium name="Pathogen Informatics"/>
            <person name="Murphy D."/>
        </authorList>
    </citation>
    <scope>NUCLEOTIDE SEQUENCE [LARGE SCALE GENOMIC DNA]</scope>
    <source>
        <strain evidence="2 6">0268S</strain>
    </source>
</reference>
<dbReference type="Proteomes" id="UP000049023">
    <property type="component" value="Unassembled WGS sequence"/>
</dbReference>
<organism evidence="3 7">
    <name type="scientific">Mycobacterium tuberculosis</name>
    <dbReference type="NCBI Taxonomy" id="1773"/>
    <lineage>
        <taxon>Bacteria</taxon>
        <taxon>Bacillati</taxon>
        <taxon>Actinomycetota</taxon>
        <taxon>Actinomycetes</taxon>
        <taxon>Mycobacteriales</taxon>
        <taxon>Mycobacteriaceae</taxon>
        <taxon>Mycobacterium</taxon>
        <taxon>Mycobacterium tuberculosis complex</taxon>
    </lineage>
</organism>
<evidence type="ECO:0000313" key="2">
    <source>
        <dbReference type="EMBL" id="CLV76109.1"/>
    </source>
</evidence>
<accession>A0A0E8VF26</accession>
<dbReference type="EMBL" id="CNFU01000067">
    <property type="protein sequence ID" value="CKR07132.1"/>
    <property type="molecule type" value="Genomic_DNA"/>
</dbReference>
<dbReference type="Proteomes" id="UP000050139">
    <property type="component" value="Unassembled WGS sequence"/>
</dbReference>
<dbReference type="GeneID" id="69102887"/>
<reference evidence="3 7" key="4">
    <citation type="submission" date="2017-02" db="EMBL/GenBank/DDBJ databases">
        <title>Protein polymorphisms may explain contrasting epidemiological fitness of two variants of a multidrug-resistant Mycobacterium tuberculosis strain.</title>
        <authorList>
            <person name="Bigi M.M."/>
            <person name="Lopez B."/>
            <person name="Blanco F.C."/>
            <person name="Sasiain M.C."/>
            <person name="De La Barrera S."/>
            <person name="Ritacco V."/>
            <person name="Bigi F."/>
            <person name="Soria M.A."/>
        </authorList>
    </citation>
    <scope>NUCLEOTIDE SEQUENCE [LARGE SCALE GENOMIC DNA]</scope>
    <source>
        <strain evidence="3 7">6548</strain>
    </source>
</reference>